<evidence type="ECO:0000313" key="1">
    <source>
        <dbReference type="EMBL" id="WAJ26970.1"/>
    </source>
</evidence>
<gene>
    <name evidence="1" type="primary">proB</name>
    <name evidence="1" type="ORF">OXU80_19170</name>
</gene>
<organism evidence="1 2">
    <name type="scientific">Antarcticirhabdus aurantiaca</name>
    <dbReference type="NCBI Taxonomy" id="2606717"/>
    <lineage>
        <taxon>Bacteria</taxon>
        <taxon>Pseudomonadati</taxon>
        <taxon>Pseudomonadota</taxon>
        <taxon>Alphaproteobacteria</taxon>
        <taxon>Hyphomicrobiales</taxon>
        <taxon>Aurantimonadaceae</taxon>
        <taxon>Antarcticirhabdus</taxon>
    </lineage>
</organism>
<dbReference type="EMBL" id="CP113520">
    <property type="protein sequence ID" value="WAJ26970.1"/>
    <property type="molecule type" value="Genomic_DNA"/>
</dbReference>
<sequence length="395" mass="41820">MSVGGLAPFRRIVVKIGSALLVDPKKGLRRTWLESLGEDVARLAAEGKQVLLVSSGAIALGRTLLKLPRGPLKLEESQAAAAVGQIALSRTYSEILGRHGLETGQILLTFGDTEERRRYLNARATIETLLSFRAVPVINENDTVATAEIRYGDNDRLAARVATMTGADLLILLSDVDGLYTAAPQIDPEARHIPVVEAITPAIEAMAGAPASELSRGGMRTKVDAGRMATGAGTAMIITLGSRLYPLSAIERGERSTLFKPVGTIGLARKRWIVGQMNPGGRLVVDEGAVAALKSGKSLLPAGVTRVEGRFSRGDAIRVCDPSGHEIGRGLVAYDWEDAAKIARRRTSELAAILGYQPRAAMIHRDDLVLGVLPEIEAPAAAGEPPAPDARVSAA</sequence>
<keyword evidence="1" id="KW-0808">Transferase</keyword>
<accession>A0ACD4NJK5</accession>
<proteinExistence type="predicted"/>
<name>A0ACD4NJK5_9HYPH</name>
<reference evidence="1" key="1">
    <citation type="submission" date="2022-11" db="EMBL/GenBank/DDBJ databases">
        <title>beta-Carotene-producing bacterium, Jeongeuplla avenae sp. nov., alleviates the salt stress of Arabidopsis seedlings.</title>
        <authorList>
            <person name="Jiang L."/>
            <person name="Lee J."/>
        </authorList>
    </citation>
    <scope>NUCLEOTIDE SEQUENCE</scope>
    <source>
        <strain evidence="1">DY_R2A_6</strain>
    </source>
</reference>
<keyword evidence="2" id="KW-1185">Reference proteome</keyword>
<evidence type="ECO:0000313" key="2">
    <source>
        <dbReference type="Proteomes" id="UP001163223"/>
    </source>
</evidence>
<dbReference type="Proteomes" id="UP001163223">
    <property type="component" value="Chromosome"/>
</dbReference>
<dbReference type="EC" id="2.7.2.11" evidence="1"/>
<protein>
    <submittedName>
        <fullName evidence="1">Glutamate 5-kinase</fullName>
        <ecNumber evidence="1">2.7.2.11</ecNumber>
    </submittedName>
</protein>